<dbReference type="NCBIfam" id="NF033788">
    <property type="entry name" value="HTH_metalloreg"/>
    <property type="match status" value="1"/>
</dbReference>
<dbReference type="STRING" id="563176.SAMN04488090_0862"/>
<name>A0A1G9K4T2_9BACT</name>
<keyword evidence="2" id="KW-0238">DNA-binding</keyword>
<accession>A0A1G9K4T2</accession>
<evidence type="ECO:0000256" key="3">
    <source>
        <dbReference type="ARBA" id="ARBA00023163"/>
    </source>
</evidence>
<dbReference type="InterPro" id="IPR051011">
    <property type="entry name" value="Metal_resp_trans_reg"/>
</dbReference>
<dbReference type="GO" id="GO:0003700">
    <property type="term" value="F:DNA-binding transcription factor activity"/>
    <property type="evidence" value="ECO:0007669"/>
    <property type="project" value="InterPro"/>
</dbReference>
<dbReference type="PROSITE" id="PS50987">
    <property type="entry name" value="HTH_ARSR_2"/>
    <property type="match status" value="1"/>
</dbReference>
<dbReference type="Pfam" id="PF00581">
    <property type="entry name" value="Rhodanese"/>
    <property type="match status" value="1"/>
</dbReference>
<dbReference type="PRINTS" id="PR00778">
    <property type="entry name" value="HTHARSR"/>
</dbReference>
<dbReference type="SMART" id="SM00450">
    <property type="entry name" value="RHOD"/>
    <property type="match status" value="1"/>
</dbReference>
<dbReference type="InterPro" id="IPR001845">
    <property type="entry name" value="HTH_ArsR_DNA-bd_dom"/>
</dbReference>
<keyword evidence="1" id="KW-0805">Transcription regulation</keyword>
<evidence type="ECO:0000259" key="5">
    <source>
        <dbReference type="PROSITE" id="PS50987"/>
    </source>
</evidence>
<dbReference type="PANTHER" id="PTHR43132">
    <property type="entry name" value="ARSENICAL RESISTANCE OPERON REPRESSOR ARSR-RELATED"/>
    <property type="match status" value="1"/>
</dbReference>
<dbReference type="GO" id="GO:0003677">
    <property type="term" value="F:DNA binding"/>
    <property type="evidence" value="ECO:0007669"/>
    <property type="project" value="UniProtKB-KW"/>
</dbReference>
<evidence type="ECO:0000313" key="6">
    <source>
        <dbReference type="EMBL" id="SDL44263.1"/>
    </source>
</evidence>
<dbReference type="InterPro" id="IPR036388">
    <property type="entry name" value="WH-like_DNA-bd_sf"/>
</dbReference>
<evidence type="ECO:0000259" key="4">
    <source>
        <dbReference type="PROSITE" id="PS50206"/>
    </source>
</evidence>
<organism evidence="6 7">
    <name type="scientific">Siphonobacter aquaeclarae</name>
    <dbReference type="NCBI Taxonomy" id="563176"/>
    <lineage>
        <taxon>Bacteria</taxon>
        <taxon>Pseudomonadati</taxon>
        <taxon>Bacteroidota</taxon>
        <taxon>Cytophagia</taxon>
        <taxon>Cytophagales</taxon>
        <taxon>Cytophagaceae</taxon>
        <taxon>Siphonobacter</taxon>
    </lineage>
</organism>
<keyword evidence="3" id="KW-0804">Transcription</keyword>
<dbReference type="OrthoDB" id="9800872at2"/>
<dbReference type="CDD" id="cd00158">
    <property type="entry name" value="RHOD"/>
    <property type="match status" value="1"/>
</dbReference>
<dbReference type="InterPro" id="IPR001763">
    <property type="entry name" value="Rhodanese-like_dom"/>
</dbReference>
<dbReference type="SMART" id="SM00418">
    <property type="entry name" value="HTH_ARSR"/>
    <property type="match status" value="1"/>
</dbReference>
<dbReference type="SUPFAM" id="SSF46785">
    <property type="entry name" value="Winged helix' DNA-binding domain"/>
    <property type="match status" value="1"/>
</dbReference>
<feature type="domain" description="HTH arsR-type" evidence="5">
    <location>
        <begin position="6"/>
        <end position="100"/>
    </location>
</feature>
<feature type="domain" description="Rhodanese" evidence="4">
    <location>
        <begin position="127"/>
        <end position="216"/>
    </location>
</feature>
<dbReference type="InterPro" id="IPR011991">
    <property type="entry name" value="ArsR-like_HTH"/>
</dbReference>
<dbReference type="Proteomes" id="UP000198901">
    <property type="component" value="Unassembled WGS sequence"/>
</dbReference>
<dbReference type="InterPro" id="IPR036390">
    <property type="entry name" value="WH_DNA-bd_sf"/>
</dbReference>
<evidence type="ECO:0000313" key="7">
    <source>
        <dbReference type="Proteomes" id="UP000198901"/>
    </source>
</evidence>
<protein>
    <submittedName>
        <fullName evidence="6">Transcriptional regulator, ArsR family</fullName>
    </submittedName>
</protein>
<dbReference type="PANTHER" id="PTHR43132:SF8">
    <property type="entry name" value="HTH-TYPE TRANSCRIPTIONAL REGULATOR KMTR"/>
    <property type="match status" value="1"/>
</dbReference>
<evidence type="ECO:0000256" key="2">
    <source>
        <dbReference type="ARBA" id="ARBA00023125"/>
    </source>
</evidence>
<reference evidence="6 7" key="1">
    <citation type="submission" date="2016-10" db="EMBL/GenBank/DDBJ databases">
        <authorList>
            <person name="de Groot N.N."/>
        </authorList>
    </citation>
    <scope>NUCLEOTIDE SEQUENCE [LARGE SCALE GENOMIC DNA]</scope>
    <source>
        <strain evidence="6 7">DSM 21668</strain>
    </source>
</reference>
<dbReference type="InterPro" id="IPR036873">
    <property type="entry name" value="Rhodanese-like_dom_sf"/>
</dbReference>
<dbReference type="RefSeq" id="WP_093198263.1">
    <property type="nucleotide sequence ID" value="NZ_FNGS01000002.1"/>
</dbReference>
<sequence length="217" mass="24688">MNKREFKDRVYGELAAVTKAMANPHRLEIIDLLAQGPFSVEQIAGYTGLSVANASQHLQTLRKARLVSVVRNGNFILYSLSDDDVFRTWVSLRELGTAFHAEIEKLVQNFREGTKAIDAQTMISLLEKDEVILIDVRPEEEYRRGHIHRALSMPVDRLPGELNNLPRDRQIVAYCRGPFCVYADEAVRLLLENGYQAVRLEEGYREWVLAGYPAQTA</sequence>
<dbReference type="PROSITE" id="PS50206">
    <property type="entry name" value="RHODANESE_3"/>
    <property type="match status" value="1"/>
</dbReference>
<dbReference type="SUPFAM" id="SSF52821">
    <property type="entry name" value="Rhodanese/Cell cycle control phosphatase"/>
    <property type="match status" value="1"/>
</dbReference>
<evidence type="ECO:0000256" key="1">
    <source>
        <dbReference type="ARBA" id="ARBA00023015"/>
    </source>
</evidence>
<dbReference type="Pfam" id="PF01022">
    <property type="entry name" value="HTH_5"/>
    <property type="match status" value="1"/>
</dbReference>
<dbReference type="EMBL" id="FNGS01000002">
    <property type="protein sequence ID" value="SDL44263.1"/>
    <property type="molecule type" value="Genomic_DNA"/>
</dbReference>
<keyword evidence="7" id="KW-1185">Reference proteome</keyword>
<dbReference type="Gene3D" id="3.40.250.10">
    <property type="entry name" value="Rhodanese-like domain"/>
    <property type="match status" value="1"/>
</dbReference>
<dbReference type="AlphaFoldDB" id="A0A1G9K4T2"/>
<dbReference type="Gene3D" id="1.10.10.10">
    <property type="entry name" value="Winged helix-like DNA-binding domain superfamily/Winged helix DNA-binding domain"/>
    <property type="match status" value="1"/>
</dbReference>
<proteinExistence type="predicted"/>
<gene>
    <name evidence="6" type="ORF">SAMN04488090_0862</name>
</gene>
<dbReference type="CDD" id="cd00090">
    <property type="entry name" value="HTH_ARSR"/>
    <property type="match status" value="1"/>
</dbReference>